<protein>
    <submittedName>
        <fullName evidence="1">Uncharacterized protein</fullName>
    </submittedName>
</protein>
<dbReference type="PANTHER" id="PTHR18901">
    <property type="entry name" value="2-DEOXYGLUCOSE-6-PHOSPHATE PHOSPHATASE 2"/>
    <property type="match status" value="1"/>
</dbReference>
<dbReference type="InterPro" id="IPR023198">
    <property type="entry name" value="PGP-like_dom2"/>
</dbReference>
<dbReference type="PANTHER" id="PTHR18901:SF38">
    <property type="entry name" value="PSEUDOURIDINE-5'-PHOSPHATASE"/>
    <property type="match status" value="1"/>
</dbReference>
<dbReference type="SUPFAM" id="SSF56784">
    <property type="entry name" value="HAD-like"/>
    <property type="match status" value="1"/>
</dbReference>
<keyword evidence="2" id="KW-1185">Reference proteome</keyword>
<dbReference type="AlphaFoldDB" id="A0AAQ4D0Z1"/>
<dbReference type="Gene3D" id="1.10.150.240">
    <property type="entry name" value="Putative phosphatase, domain 2"/>
    <property type="match status" value="1"/>
</dbReference>
<name>A0AAQ4D0Z1_AMBAM</name>
<sequence length="142" mass="15547">MGTTGVDSARTVIQALGLPLSVEDYLADLGRIYAEKYPHVDLVPATSSKRVSFMVKTARHRELLALFHHVVCSGENPEVLVFEDAPKGVTAGLAAGMQVVMVPDPRMDQENRRRATLCIESMADFKPELFGMPPFKDSATKS</sequence>
<proteinExistence type="predicted"/>
<accession>A0AAQ4D0Z1</accession>
<gene>
    <name evidence="1" type="ORF">V5799_001166</name>
</gene>
<evidence type="ECO:0000313" key="2">
    <source>
        <dbReference type="Proteomes" id="UP001321473"/>
    </source>
</evidence>
<dbReference type="EMBL" id="JARKHS020036490">
    <property type="protein sequence ID" value="KAK8756131.1"/>
    <property type="molecule type" value="Genomic_DNA"/>
</dbReference>
<evidence type="ECO:0000313" key="1">
    <source>
        <dbReference type="EMBL" id="KAK8756131.1"/>
    </source>
</evidence>
<comment type="caution">
    <text evidence="1">The sequence shown here is derived from an EMBL/GenBank/DDBJ whole genome shotgun (WGS) entry which is preliminary data.</text>
</comment>
<dbReference type="InterPro" id="IPR023214">
    <property type="entry name" value="HAD_sf"/>
</dbReference>
<dbReference type="Gene3D" id="3.40.50.1000">
    <property type="entry name" value="HAD superfamily/HAD-like"/>
    <property type="match status" value="1"/>
</dbReference>
<dbReference type="InterPro" id="IPR036412">
    <property type="entry name" value="HAD-like_sf"/>
</dbReference>
<dbReference type="Proteomes" id="UP001321473">
    <property type="component" value="Unassembled WGS sequence"/>
</dbReference>
<reference evidence="1 2" key="1">
    <citation type="journal article" date="2023" name="Arcadia Sci">
        <title>De novo assembly of a long-read Amblyomma americanum tick genome.</title>
        <authorList>
            <person name="Chou S."/>
            <person name="Poskanzer K.E."/>
            <person name="Rollins M."/>
            <person name="Thuy-Boun P.S."/>
        </authorList>
    </citation>
    <scope>NUCLEOTIDE SEQUENCE [LARGE SCALE GENOMIC DNA]</scope>
    <source>
        <strain evidence="1">F_SG_1</strain>
        <tissue evidence="1">Salivary glands</tissue>
    </source>
</reference>
<dbReference type="GO" id="GO:0016791">
    <property type="term" value="F:phosphatase activity"/>
    <property type="evidence" value="ECO:0007669"/>
    <property type="project" value="TreeGrafter"/>
</dbReference>
<organism evidence="1 2">
    <name type="scientific">Amblyomma americanum</name>
    <name type="common">Lone star tick</name>
    <dbReference type="NCBI Taxonomy" id="6943"/>
    <lineage>
        <taxon>Eukaryota</taxon>
        <taxon>Metazoa</taxon>
        <taxon>Ecdysozoa</taxon>
        <taxon>Arthropoda</taxon>
        <taxon>Chelicerata</taxon>
        <taxon>Arachnida</taxon>
        <taxon>Acari</taxon>
        <taxon>Parasitiformes</taxon>
        <taxon>Ixodida</taxon>
        <taxon>Ixodoidea</taxon>
        <taxon>Ixodidae</taxon>
        <taxon>Amblyomminae</taxon>
        <taxon>Amblyomma</taxon>
    </lineage>
</organism>